<dbReference type="EMBL" id="AM747721">
    <property type="protein sequence ID" value="CAR55737.1"/>
    <property type="molecule type" value="Genomic_DNA"/>
</dbReference>
<proteinExistence type="predicted"/>
<dbReference type="HOGENOM" id="CLU_1648940_0_0_4"/>
<organism evidence="1 2">
    <name type="scientific">Burkholderia cenocepacia (strain ATCC BAA-245 / DSM 16553 / LMG 16656 / NCTC 13227 / J2315 / CF5610)</name>
    <name type="common">Burkholderia cepacia (strain J2315)</name>
    <dbReference type="NCBI Taxonomy" id="216591"/>
    <lineage>
        <taxon>Bacteria</taxon>
        <taxon>Pseudomonadati</taxon>
        <taxon>Pseudomonadota</taxon>
        <taxon>Betaproteobacteria</taxon>
        <taxon>Burkholderiales</taxon>
        <taxon>Burkholderiaceae</taxon>
        <taxon>Burkholderia</taxon>
        <taxon>Burkholderia cepacia complex</taxon>
    </lineage>
</organism>
<gene>
    <name evidence="1" type="ORF">BCAM1878</name>
</gene>
<reference evidence="1 2" key="1">
    <citation type="journal article" date="2009" name="J. Bacteriol.">
        <title>The genome of Burkholderia cenocepacia J2315, an epidemic pathogen of cystic fibrosis patients.</title>
        <authorList>
            <person name="Holden M.T."/>
            <person name="Seth-Smith H.M."/>
            <person name="Crossman L.C."/>
            <person name="Sebaihia M."/>
            <person name="Bentley S.D."/>
            <person name="Cerdeno-Tarraga A.M."/>
            <person name="Thomson N.R."/>
            <person name="Bason N."/>
            <person name="Quail M.A."/>
            <person name="Sharp S."/>
            <person name="Cherevach I."/>
            <person name="Churcher C."/>
            <person name="Goodhead I."/>
            <person name="Hauser H."/>
            <person name="Holroyd N."/>
            <person name="Mungall K."/>
            <person name="Scott P."/>
            <person name="Walker D."/>
            <person name="White B."/>
            <person name="Rose H."/>
            <person name="Iversen P."/>
            <person name="Mil-Homens D."/>
            <person name="Rocha E.P."/>
            <person name="Fialho A.M."/>
            <person name="Baldwin A."/>
            <person name="Dowson C."/>
            <person name="Barrell B.G."/>
            <person name="Govan J.R."/>
            <person name="Vandamme P."/>
            <person name="Hart C.A."/>
            <person name="Mahenthiralingam E."/>
            <person name="Parkhill J."/>
        </authorList>
    </citation>
    <scope>NUCLEOTIDE SEQUENCE [LARGE SCALE GENOMIC DNA]</scope>
    <source>
        <strain evidence="2">ATCC BAA-245 / DSM 16553 / LMG 16656 / NCTC 13227 / J2315 / CF5610</strain>
    </source>
</reference>
<evidence type="ECO:0000313" key="1">
    <source>
        <dbReference type="EMBL" id="CAR55737.1"/>
    </source>
</evidence>
<evidence type="ECO:0000313" key="2">
    <source>
        <dbReference type="Proteomes" id="UP000001035"/>
    </source>
</evidence>
<name>B4EME1_BURCJ</name>
<accession>B4EME1</accession>
<dbReference type="KEGG" id="bcj:BCAM1878"/>
<sequence>MRKLIKEIPMTEKKARGRQIHVEMPSDEYDLFKALAKEQDLSLQQLVRRCIRAYIEQGSAYQDTHPNLKIVPEEIFTPDYADDLLSDGTHGTIMKTTEFESAIARLLRMTSLNRTALIHDLQYAKLVDTVTVTHLNLEPGTAGNTLEISVTAHRDLKEQQ</sequence>
<keyword evidence="2" id="KW-1185">Reference proteome</keyword>
<dbReference type="AlphaFoldDB" id="B4EME1"/>
<dbReference type="Proteomes" id="UP000001035">
    <property type="component" value="Chromosome 2"/>
</dbReference>
<protein>
    <submittedName>
        <fullName evidence="1">Phage repressor protein</fullName>
    </submittedName>
</protein>